<protein>
    <submittedName>
        <fullName evidence="10">Cation channel family protein</fullName>
    </submittedName>
</protein>
<dbReference type="eggNOG" id="KOG0498">
    <property type="taxonomic scope" value="Eukaryota"/>
</dbReference>
<keyword evidence="6 8" id="KW-0472">Membrane</keyword>
<dbReference type="InterPro" id="IPR000595">
    <property type="entry name" value="cNMP-bd_dom"/>
</dbReference>
<feature type="compositionally biased region" description="Basic and acidic residues" evidence="7">
    <location>
        <begin position="762"/>
        <end position="771"/>
    </location>
</feature>
<feature type="transmembrane region" description="Helical" evidence="8">
    <location>
        <begin position="335"/>
        <end position="360"/>
    </location>
</feature>
<evidence type="ECO:0000259" key="9">
    <source>
        <dbReference type="PROSITE" id="PS50042"/>
    </source>
</evidence>
<feature type="compositionally biased region" description="Acidic residues" evidence="7">
    <location>
        <begin position="602"/>
        <end position="614"/>
    </location>
</feature>
<dbReference type="InterPro" id="IPR005821">
    <property type="entry name" value="Ion_trans_dom"/>
</dbReference>
<dbReference type="OrthoDB" id="421226at2759"/>
<evidence type="ECO:0000256" key="6">
    <source>
        <dbReference type="ARBA" id="ARBA00023136"/>
    </source>
</evidence>
<evidence type="ECO:0000256" key="4">
    <source>
        <dbReference type="ARBA" id="ARBA00022989"/>
    </source>
</evidence>
<reference evidence="11" key="1">
    <citation type="journal article" date="2006" name="PLoS Biol.">
        <title>Macronuclear genome sequence of the ciliate Tetrahymena thermophila, a model eukaryote.</title>
        <authorList>
            <person name="Eisen J.A."/>
            <person name="Coyne R.S."/>
            <person name="Wu M."/>
            <person name="Wu D."/>
            <person name="Thiagarajan M."/>
            <person name="Wortman J.R."/>
            <person name="Badger J.H."/>
            <person name="Ren Q."/>
            <person name="Amedeo P."/>
            <person name="Jones K.M."/>
            <person name="Tallon L.J."/>
            <person name="Delcher A.L."/>
            <person name="Salzberg S.L."/>
            <person name="Silva J.C."/>
            <person name="Haas B.J."/>
            <person name="Majoros W.H."/>
            <person name="Farzad M."/>
            <person name="Carlton J.M."/>
            <person name="Smith R.K. Jr."/>
            <person name="Garg J."/>
            <person name="Pearlman R.E."/>
            <person name="Karrer K.M."/>
            <person name="Sun L."/>
            <person name="Manning G."/>
            <person name="Elde N.C."/>
            <person name="Turkewitz A.P."/>
            <person name="Asai D.J."/>
            <person name="Wilkes D.E."/>
            <person name="Wang Y."/>
            <person name="Cai H."/>
            <person name="Collins K."/>
            <person name="Stewart B.A."/>
            <person name="Lee S.R."/>
            <person name="Wilamowska K."/>
            <person name="Weinberg Z."/>
            <person name="Ruzzo W.L."/>
            <person name="Wloga D."/>
            <person name="Gaertig J."/>
            <person name="Frankel J."/>
            <person name="Tsao C.-C."/>
            <person name="Gorovsky M.A."/>
            <person name="Keeling P.J."/>
            <person name="Waller R.F."/>
            <person name="Patron N.J."/>
            <person name="Cherry J.M."/>
            <person name="Stover N.A."/>
            <person name="Krieger C.J."/>
            <person name="del Toro C."/>
            <person name="Ryder H.F."/>
            <person name="Williamson S.C."/>
            <person name="Barbeau R.A."/>
            <person name="Hamilton E.P."/>
            <person name="Orias E."/>
        </authorList>
    </citation>
    <scope>NUCLEOTIDE SEQUENCE [LARGE SCALE GENOMIC DNA]</scope>
    <source>
        <strain evidence="11">SB210</strain>
    </source>
</reference>
<dbReference type="Gene3D" id="2.60.120.10">
    <property type="entry name" value="Jelly Rolls"/>
    <property type="match status" value="1"/>
</dbReference>
<dbReference type="InterPro" id="IPR014710">
    <property type="entry name" value="RmlC-like_jellyroll"/>
</dbReference>
<dbReference type="HOGENOM" id="CLU_003403_0_0_1"/>
<dbReference type="RefSeq" id="XP_001016987.2">
    <property type="nucleotide sequence ID" value="XM_001016987.2"/>
</dbReference>
<dbReference type="GO" id="GO:0005886">
    <property type="term" value="C:plasma membrane"/>
    <property type="evidence" value="ECO:0007669"/>
    <property type="project" value="TreeGrafter"/>
</dbReference>
<comment type="subcellular location">
    <subcellularLocation>
        <location evidence="1">Membrane</location>
        <topology evidence="1">Multi-pass membrane protein</topology>
    </subcellularLocation>
</comment>
<accession>Q23JK1</accession>
<evidence type="ECO:0000256" key="8">
    <source>
        <dbReference type="SAM" id="Phobius"/>
    </source>
</evidence>
<dbReference type="KEGG" id="tet:TTHERM_00759040"/>
<dbReference type="GO" id="GO:0005249">
    <property type="term" value="F:voltage-gated potassium channel activity"/>
    <property type="evidence" value="ECO:0007669"/>
    <property type="project" value="TreeGrafter"/>
</dbReference>
<feature type="compositionally biased region" description="Polar residues" evidence="7">
    <location>
        <begin position="851"/>
        <end position="861"/>
    </location>
</feature>
<dbReference type="Gene3D" id="1.10.287.70">
    <property type="match status" value="1"/>
</dbReference>
<feature type="compositionally biased region" description="Basic residues" evidence="7">
    <location>
        <begin position="835"/>
        <end position="844"/>
    </location>
</feature>
<keyword evidence="2" id="KW-0813">Transport</keyword>
<dbReference type="SMART" id="SM00100">
    <property type="entry name" value="cNMP"/>
    <property type="match status" value="1"/>
</dbReference>
<dbReference type="Gene3D" id="1.10.287.630">
    <property type="entry name" value="Helix hairpin bin"/>
    <property type="match status" value="1"/>
</dbReference>
<dbReference type="Pfam" id="PF00520">
    <property type="entry name" value="Ion_trans"/>
    <property type="match status" value="1"/>
</dbReference>
<dbReference type="AlphaFoldDB" id="Q23JK1"/>
<keyword evidence="4 8" id="KW-1133">Transmembrane helix</keyword>
<evidence type="ECO:0000256" key="3">
    <source>
        <dbReference type="ARBA" id="ARBA00022692"/>
    </source>
</evidence>
<dbReference type="SUPFAM" id="SSF81324">
    <property type="entry name" value="Voltage-gated potassium channels"/>
    <property type="match status" value="1"/>
</dbReference>
<organism evidence="10 11">
    <name type="scientific">Tetrahymena thermophila (strain SB210)</name>
    <dbReference type="NCBI Taxonomy" id="312017"/>
    <lineage>
        <taxon>Eukaryota</taxon>
        <taxon>Sar</taxon>
        <taxon>Alveolata</taxon>
        <taxon>Ciliophora</taxon>
        <taxon>Intramacronucleata</taxon>
        <taxon>Oligohymenophorea</taxon>
        <taxon>Hymenostomatida</taxon>
        <taxon>Tetrahymenina</taxon>
        <taxon>Tetrahymenidae</taxon>
        <taxon>Tetrahymena</taxon>
    </lineage>
</organism>
<evidence type="ECO:0000256" key="2">
    <source>
        <dbReference type="ARBA" id="ARBA00022448"/>
    </source>
</evidence>
<dbReference type="InterPro" id="IPR018490">
    <property type="entry name" value="cNMP-bd_dom_sf"/>
</dbReference>
<dbReference type="Pfam" id="PF00027">
    <property type="entry name" value="cNMP_binding"/>
    <property type="match status" value="1"/>
</dbReference>
<dbReference type="SUPFAM" id="SSF51206">
    <property type="entry name" value="cAMP-binding domain-like"/>
    <property type="match status" value="1"/>
</dbReference>
<dbReference type="EMBL" id="GG662685">
    <property type="protein sequence ID" value="EAR96742.2"/>
    <property type="molecule type" value="Genomic_DNA"/>
</dbReference>
<feature type="region of interest" description="Disordered" evidence="7">
    <location>
        <begin position="807"/>
        <end position="862"/>
    </location>
</feature>
<dbReference type="PANTHER" id="PTHR10217">
    <property type="entry name" value="VOLTAGE AND LIGAND GATED POTASSIUM CHANNEL"/>
    <property type="match status" value="1"/>
</dbReference>
<dbReference type="GeneID" id="7843124"/>
<feature type="transmembrane region" description="Helical" evidence="8">
    <location>
        <begin position="220"/>
        <end position="239"/>
    </location>
</feature>
<sequence>MNNSSALYKNVQANSQRSFENNYLNEEQAKCLQQSKYSQLQQRNNNNKMKSLQDLQNEYLPFQEDAKQKPKFYSQGKEGSQNFEQSQQVSLDSKMINPLSEFKEQSSKKDLGQHDLLQCSHILIQDEIIYEKNLKKLGTKVNTALKSQYLLNKENMVDQKYKQNFQDAFFDKDVIVTQRKLIAKQYFFSSIFITDLVSMLILGSKMFYSYSLATHNLNQNLIIFGLNLLIFLKVNGVSHKKKRFDYIFTLTENQKHISKLINQLAIVITVAHIAAIGWYFLGIQEQNYQQINWLDKLGISSDSYYQKYIYSLYWSITTMTTVGYGDISAQNPVEALYITIAMILFSCVFAYSINNIGFILQEIERSSKQLNDDLTTIQRYLKRKDVNIQLKSRVRHYLSFLAQEQKDRDKQQEDKILSVLSNKLRDEITQEINSKILNNYFIFSSNFSKSTLNKLIFIMKEILVNPNEIIISENQSDDSSIYFIQNGIIEIYQQQIQKQNSIAVIKTLTSGQIFGEISFFSGLQRHASARSVNLSTLYKINRDEFITLLKQNPEDFERFKMMHNQEIVQILKQNILQEDDENYLMFTRDENIITELTQSQYENDDDSSYDDESNQDSQTKIPTKFEEKINEMTIISAKKAQHSEKIEKQVKSMNHTNSIATNNEDSEQFTILENQNQSFISNLVYENQELAKNISNTINSQARIKSFEATDTIDSNNIQELSNFNQQKHGHYSEPNKIFQKKDNKPEIQQCTTLNQSEEDEKSTKKLDKQKQAQQNINLQLTDYLKSQMKQDINYSNINNQIQKQFTNQSGDDHSQGQQQESQVQKTAKIENLQKKSKHKRLPSKVKMEQNKNNQQTNYSQKEVRCSVEQTILQNLIQMNIIPDKTHSQLQLKSLEVNKSKISNTNLSNRSIAENGEKKSSQLLSNNSASKFNQKESSQNKILQQQQQTNQTIKNSYENLQLMERFSKLFQESQLPLLLQLTTGKSFLQESQYLTQNSMDYFDKMQNFKKFYPKNNFDQVLHNIKISQQEQKKQKKIKQATKERRQNIGLGNKVRISIFQGNNTNFIRIIQQDYDINLYKPTYLSYGTKMQKGITFPLNSISKTND</sequence>
<feature type="compositionally biased region" description="Low complexity" evidence="7">
    <location>
        <begin position="816"/>
        <end position="825"/>
    </location>
</feature>
<dbReference type="InterPro" id="IPR050818">
    <property type="entry name" value="KCNH_animal-type"/>
</dbReference>
<feature type="region of interest" description="Disordered" evidence="7">
    <location>
        <begin position="597"/>
        <end position="620"/>
    </location>
</feature>
<feature type="domain" description="Cyclic nucleotide-binding" evidence="9">
    <location>
        <begin position="443"/>
        <end position="549"/>
    </location>
</feature>
<gene>
    <name evidence="10" type="ORF">TTHERM_00759040</name>
</gene>
<feature type="transmembrane region" description="Helical" evidence="8">
    <location>
        <begin position="186"/>
        <end position="208"/>
    </location>
</feature>
<keyword evidence="5" id="KW-0406">Ion transport</keyword>
<dbReference type="PANTHER" id="PTHR10217:SF435">
    <property type="entry name" value="POTASSIUM VOLTAGE-GATED CHANNEL PROTEIN EAG"/>
    <property type="match status" value="1"/>
</dbReference>
<dbReference type="PROSITE" id="PS50042">
    <property type="entry name" value="CNMP_BINDING_3"/>
    <property type="match status" value="1"/>
</dbReference>
<evidence type="ECO:0000313" key="10">
    <source>
        <dbReference type="EMBL" id="EAR96742.2"/>
    </source>
</evidence>
<dbReference type="CDD" id="cd00038">
    <property type="entry name" value="CAP_ED"/>
    <property type="match status" value="1"/>
</dbReference>
<feature type="transmembrane region" description="Helical" evidence="8">
    <location>
        <begin position="260"/>
        <end position="281"/>
    </location>
</feature>
<evidence type="ECO:0000256" key="7">
    <source>
        <dbReference type="SAM" id="MobiDB-lite"/>
    </source>
</evidence>
<feature type="region of interest" description="Disordered" evidence="7">
    <location>
        <begin position="753"/>
        <end position="772"/>
    </location>
</feature>
<dbReference type="Proteomes" id="UP000009168">
    <property type="component" value="Unassembled WGS sequence"/>
</dbReference>
<evidence type="ECO:0000256" key="5">
    <source>
        <dbReference type="ARBA" id="ARBA00023065"/>
    </source>
</evidence>
<dbReference type="GO" id="GO:0042391">
    <property type="term" value="P:regulation of membrane potential"/>
    <property type="evidence" value="ECO:0007669"/>
    <property type="project" value="TreeGrafter"/>
</dbReference>
<proteinExistence type="predicted"/>
<dbReference type="InParanoid" id="Q23JK1"/>
<name>Q23JK1_TETTS</name>
<evidence type="ECO:0000313" key="11">
    <source>
        <dbReference type="Proteomes" id="UP000009168"/>
    </source>
</evidence>
<evidence type="ECO:0000256" key="1">
    <source>
        <dbReference type="ARBA" id="ARBA00004141"/>
    </source>
</evidence>
<keyword evidence="11" id="KW-1185">Reference proteome</keyword>
<keyword evidence="3 8" id="KW-0812">Transmembrane</keyword>
<dbReference type="FunCoup" id="Q23JK1">
    <property type="interactions" value="2"/>
</dbReference>